<dbReference type="GeneID" id="63821609"/>
<dbReference type="InterPro" id="IPR045340">
    <property type="entry name" value="DUF6533"/>
</dbReference>
<feature type="transmembrane region" description="Helical" evidence="1">
    <location>
        <begin position="23"/>
        <end position="43"/>
    </location>
</feature>
<protein>
    <recommendedName>
        <fullName evidence="2">DUF6533 domain-containing protein</fullName>
    </recommendedName>
</protein>
<feature type="transmembrane region" description="Helical" evidence="1">
    <location>
        <begin position="80"/>
        <end position="101"/>
    </location>
</feature>
<dbReference type="Proteomes" id="UP000076871">
    <property type="component" value="Unassembled WGS sequence"/>
</dbReference>
<keyword evidence="1" id="KW-0472">Membrane</keyword>
<dbReference type="OrthoDB" id="2804045at2759"/>
<dbReference type="Pfam" id="PF20151">
    <property type="entry name" value="DUF6533"/>
    <property type="match status" value="1"/>
</dbReference>
<evidence type="ECO:0000313" key="4">
    <source>
        <dbReference type="Proteomes" id="UP000076871"/>
    </source>
</evidence>
<feature type="domain" description="DUF6533" evidence="2">
    <location>
        <begin position="1"/>
        <end position="39"/>
    </location>
</feature>
<proteinExistence type="predicted"/>
<feature type="transmembrane region" description="Helical" evidence="1">
    <location>
        <begin position="113"/>
        <end position="135"/>
    </location>
</feature>
<evidence type="ECO:0000256" key="1">
    <source>
        <dbReference type="SAM" id="Phobius"/>
    </source>
</evidence>
<evidence type="ECO:0000259" key="2">
    <source>
        <dbReference type="Pfam" id="PF20151"/>
    </source>
</evidence>
<keyword evidence="4" id="KW-1185">Reference proteome</keyword>
<dbReference type="EMBL" id="KV427630">
    <property type="protein sequence ID" value="KZT05492.1"/>
    <property type="molecule type" value="Genomic_DNA"/>
</dbReference>
<dbReference type="AlphaFoldDB" id="A0A165DRR9"/>
<dbReference type="InParanoid" id="A0A165DRR9"/>
<reference evidence="3 4" key="1">
    <citation type="journal article" date="2016" name="Mol. Biol. Evol.">
        <title>Comparative Genomics of Early-Diverging Mushroom-Forming Fungi Provides Insights into the Origins of Lignocellulose Decay Capabilities.</title>
        <authorList>
            <person name="Nagy L.G."/>
            <person name="Riley R."/>
            <person name="Tritt A."/>
            <person name="Adam C."/>
            <person name="Daum C."/>
            <person name="Floudas D."/>
            <person name="Sun H."/>
            <person name="Yadav J.S."/>
            <person name="Pangilinan J."/>
            <person name="Larsson K.H."/>
            <person name="Matsuura K."/>
            <person name="Barry K."/>
            <person name="Labutti K."/>
            <person name="Kuo R."/>
            <person name="Ohm R.A."/>
            <person name="Bhattacharya S.S."/>
            <person name="Shirouzu T."/>
            <person name="Yoshinaga Y."/>
            <person name="Martin F.M."/>
            <person name="Grigoriev I.V."/>
            <person name="Hibbett D.S."/>
        </authorList>
    </citation>
    <scope>NUCLEOTIDE SEQUENCE [LARGE SCALE GENOMIC DNA]</scope>
    <source>
        <strain evidence="3 4">93-53</strain>
    </source>
</reference>
<keyword evidence="1" id="KW-0812">Transmembrane</keyword>
<accession>A0A165DRR9</accession>
<feature type="non-terminal residue" evidence="3">
    <location>
        <position position="1"/>
    </location>
</feature>
<evidence type="ECO:0000313" key="3">
    <source>
        <dbReference type="EMBL" id="KZT05492.1"/>
    </source>
</evidence>
<sequence>ALFFYDIIITFDQEVRVVWTRKITAASVIYILSRYLMFLYLILTLVESAVDCEVPSPLRIAFEDSHSPVLILSFTALRTYAISLHAWHVAALVFLLGMVPAGVNSVRQALDSIVVIGTRVCVVAADGVLLLVTWYRTYGLLKAANEVQVRASLASMLLRDGMLY</sequence>
<name>A0A165DRR9_9APHY</name>
<dbReference type="RefSeq" id="XP_040763232.1">
    <property type="nucleotide sequence ID" value="XM_040904579.1"/>
</dbReference>
<organism evidence="3 4">
    <name type="scientific">Laetiporus sulphureus 93-53</name>
    <dbReference type="NCBI Taxonomy" id="1314785"/>
    <lineage>
        <taxon>Eukaryota</taxon>
        <taxon>Fungi</taxon>
        <taxon>Dikarya</taxon>
        <taxon>Basidiomycota</taxon>
        <taxon>Agaricomycotina</taxon>
        <taxon>Agaricomycetes</taxon>
        <taxon>Polyporales</taxon>
        <taxon>Laetiporus</taxon>
    </lineage>
</organism>
<keyword evidence="1" id="KW-1133">Transmembrane helix</keyword>
<gene>
    <name evidence="3" type="ORF">LAESUDRAFT_655781</name>
</gene>